<dbReference type="Proteomes" id="UP000006898">
    <property type="component" value="Chromosome"/>
</dbReference>
<dbReference type="EMBL" id="FP565575">
    <property type="protein sequence ID" value="CBE69500.1"/>
    <property type="molecule type" value="Genomic_DNA"/>
</dbReference>
<dbReference type="KEGG" id="mox:DAMO_2436"/>
<evidence type="ECO:0000313" key="2">
    <source>
        <dbReference type="Proteomes" id="UP000006898"/>
    </source>
</evidence>
<evidence type="ECO:0000313" key="1">
    <source>
        <dbReference type="EMBL" id="CBE69500.1"/>
    </source>
</evidence>
<gene>
    <name evidence="1" type="ORF">DAMO_2436</name>
</gene>
<dbReference type="AlphaFoldDB" id="D5MIY7"/>
<organism evidence="1 2">
    <name type="scientific">Methylomirabilis oxygeniifera</name>
    <dbReference type="NCBI Taxonomy" id="671143"/>
    <lineage>
        <taxon>Bacteria</taxon>
        <taxon>Candidatus Methylomirabilota</taxon>
        <taxon>Candidatus Methylomirabilia</taxon>
        <taxon>Candidatus Methylomirabilales</taxon>
        <taxon>Candidatus Methylomirabilaceae</taxon>
        <taxon>Candidatus Methylomirabilis</taxon>
    </lineage>
</organism>
<dbReference type="HOGENOM" id="CLU_2877440_0_0_0"/>
<reference evidence="1 2" key="1">
    <citation type="journal article" date="2010" name="Nature">
        <title>Nitrite-driven anaerobic methane oxidation by oxygenic bacteria.</title>
        <authorList>
            <person name="Ettwig K.F."/>
            <person name="Butler M.K."/>
            <person name="Le Paslier D."/>
            <person name="Pelletier E."/>
            <person name="Mangenot S."/>
            <person name="Kuypers M.M.M."/>
            <person name="Schreiber F."/>
            <person name="Dutilh B.E."/>
            <person name="Zedelius J."/>
            <person name="de Beer D."/>
            <person name="Gloerich J."/>
            <person name="Wessels H.J.C.T."/>
            <person name="van Allen T."/>
            <person name="Luesken F."/>
            <person name="Wu M."/>
            <person name="van de Pas-Schoonen K.T."/>
            <person name="Op den Camp H.J.M."/>
            <person name="Janssen-Megens E.M."/>
            <person name="Francoijs K-J."/>
            <person name="Stunnenberg H."/>
            <person name="Weissenbach J."/>
            <person name="Jetten M.S.M."/>
            <person name="Strous M."/>
        </authorList>
    </citation>
    <scope>NUCLEOTIDE SEQUENCE [LARGE SCALE GENOMIC DNA]</scope>
</reference>
<accession>D5MIY7</accession>
<proteinExistence type="predicted"/>
<sequence>MEGVEIVGRAHFERAKACIGLRKRSEVRRVSGGLCGWPASEEGMGEHKKQYPPAQHLCCAGGY</sequence>
<protein>
    <submittedName>
        <fullName evidence="1">Uncharacterized protein</fullName>
    </submittedName>
</protein>
<name>D5MIY7_METO1</name>